<dbReference type="InterPro" id="IPR006059">
    <property type="entry name" value="SBP"/>
</dbReference>
<evidence type="ECO:0000313" key="6">
    <source>
        <dbReference type="Proteomes" id="UP000758168"/>
    </source>
</evidence>
<evidence type="ECO:0000256" key="1">
    <source>
        <dbReference type="ARBA" id="ARBA00008520"/>
    </source>
</evidence>
<keyword evidence="6" id="KW-1185">Reference proteome</keyword>
<evidence type="ECO:0000256" key="2">
    <source>
        <dbReference type="ARBA" id="ARBA00022448"/>
    </source>
</evidence>
<keyword evidence="2" id="KW-0813">Transport</keyword>
<dbReference type="SUPFAM" id="SSF53850">
    <property type="entry name" value="Periplasmic binding protein-like II"/>
    <property type="match status" value="1"/>
</dbReference>
<comment type="caution">
    <text evidence="5">The sequence shown here is derived from an EMBL/GenBank/DDBJ whole genome shotgun (WGS) entry which is preliminary data.</text>
</comment>
<dbReference type="PANTHER" id="PTHR30061:SF50">
    <property type="entry name" value="MALTOSE_MALTODEXTRIN-BINDING PERIPLASMIC PROTEIN"/>
    <property type="match status" value="1"/>
</dbReference>
<dbReference type="PROSITE" id="PS51318">
    <property type="entry name" value="TAT"/>
    <property type="match status" value="1"/>
</dbReference>
<dbReference type="Gene3D" id="3.40.190.10">
    <property type="entry name" value="Periplasmic binding protein-like II"/>
    <property type="match status" value="1"/>
</dbReference>
<keyword evidence="3 4" id="KW-0732">Signal</keyword>
<feature type="signal peptide" evidence="4">
    <location>
        <begin position="1"/>
        <end position="21"/>
    </location>
</feature>
<gene>
    <name evidence="5" type="ORF">JOF54_002983</name>
</gene>
<name>A0ABS4ZAI2_9ACTN</name>
<comment type="similarity">
    <text evidence="1">Belongs to the bacterial solute-binding protein 1 family.</text>
</comment>
<feature type="chain" id="PRO_5045639645" evidence="4">
    <location>
        <begin position="22"/>
        <end position="434"/>
    </location>
</feature>
<dbReference type="PROSITE" id="PS51257">
    <property type="entry name" value="PROKAR_LIPOPROTEIN"/>
    <property type="match status" value="1"/>
</dbReference>
<dbReference type="CDD" id="cd13585">
    <property type="entry name" value="PBP2_TMBP_like"/>
    <property type="match status" value="1"/>
</dbReference>
<dbReference type="Proteomes" id="UP000758168">
    <property type="component" value="Unassembled WGS sequence"/>
</dbReference>
<protein>
    <submittedName>
        <fullName evidence="5">Multiple sugar transport system substrate-binding protein</fullName>
    </submittedName>
</protein>
<evidence type="ECO:0000256" key="3">
    <source>
        <dbReference type="ARBA" id="ARBA00022729"/>
    </source>
</evidence>
<reference evidence="5 6" key="1">
    <citation type="submission" date="2021-03" db="EMBL/GenBank/DDBJ databases">
        <title>Sequencing the genomes of 1000 actinobacteria strains.</title>
        <authorList>
            <person name="Klenk H.-P."/>
        </authorList>
    </citation>
    <scope>NUCLEOTIDE SEQUENCE [LARGE SCALE GENOMIC DNA]</scope>
    <source>
        <strain evidence="5 6">DSM 12936</strain>
    </source>
</reference>
<evidence type="ECO:0000313" key="5">
    <source>
        <dbReference type="EMBL" id="MBP2418061.1"/>
    </source>
</evidence>
<evidence type="ECO:0000256" key="4">
    <source>
        <dbReference type="SAM" id="SignalP"/>
    </source>
</evidence>
<dbReference type="InterPro" id="IPR006311">
    <property type="entry name" value="TAT_signal"/>
</dbReference>
<dbReference type="EMBL" id="JAGIOB010000001">
    <property type="protein sequence ID" value="MBP2418061.1"/>
    <property type="molecule type" value="Genomic_DNA"/>
</dbReference>
<proteinExistence type="inferred from homology"/>
<sequence>MSLTRRGFLGATAAAAPVALAGCAGFRTGGAATDEGADGALTFTTWGTDSELAGFRSAIDQFLAANPGSQVQLNAVPYEQMFTNIDAQIQAGNPPDVFRVPYYTFGGYAGRQQLLDLTPHLEAGFADRFTETAWSAVQNDGKPFGVPHHTDTSAILYNKDVLDAAGITAVPTEVEQAWTWDQFGEVAATLRKSLDRDKYPFAYNWQGNGVTRWLSLLFQADGRFLAEDLRTPAIDSAAGRAALEFSQGFFSDRLVPPSDSVKSTTYAADLWYSQTTAMVFGGAFMVPDADATLDFSWGATFAPRKVRGGGDFGGNALVATAGTPRPELAAKFLAFVTEQEQMRAFCAGASLLPTRRDLAEQGVEFAVRPELSPVFLGQAGVVRAQDAAQVASPSMTGIITVLKDQLEEAFVGGQSVEDTLAGLTEGIASATAGE</sequence>
<keyword evidence="5" id="KW-0762">Sugar transport</keyword>
<dbReference type="Pfam" id="PF01547">
    <property type="entry name" value="SBP_bac_1"/>
    <property type="match status" value="1"/>
</dbReference>
<dbReference type="RefSeq" id="WP_210057285.1">
    <property type="nucleotide sequence ID" value="NZ_BAAAMH010000010.1"/>
</dbReference>
<dbReference type="PANTHER" id="PTHR30061">
    <property type="entry name" value="MALTOSE-BINDING PERIPLASMIC PROTEIN"/>
    <property type="match status" value="1"/>
</dbReference>
<accession>A0ABS4ZAI2</accession>
<organism evidence="5 6">
    <name type="scientific">Microlunatus capsulatus</name>
    <dbReference type="NCBI Taxonomy" id="99117"/>
    <lineage>
        <taxon>Bacteria</taxon>
        <taxon>Bacillati</taxon>
        <taxon>Actinomycetota</taxon>
        <taxon>Actinomycetes</taxon>
        <taxon>Propionibacteriales</taxon>
        <taxon>Propionibacteriaceae</taxon>
        <taxon>Microlunatus</taxon>
    </lineage>
</organism>